<reference evidence="1 2" key="1">
    <citation type="submission" date="2015-07" db="EMBL/GenBank/DDBJ databases">
        <title>Genome sequencing of Kibdelosporangium phytohabitans.</title>
        <authorList>
            <person name="Qin S."/>
            <person name="Xing K."/>
        </authorList>
    </citation>
    <scope>NUCLEOTIDE SEQUENCE [LARGE SCALE GENOMIC DNA]</scope>
    <source>
        <strain evidence="1 2">KLBMP1111</strain>
    </source>
</reference>
<dbReference type="EMBL" id="CP012752">
    <property type="protein sequence ID" value="ALG13293.1"/>
    <property type="molecule type" value="Genomic_DNA"/>
</dbReference>
<gene>
    <name evidence="1" type="ORF">AOZ06_46280</name>
</gene>
<name>A0A0N9IET3_9PSEU</name>
<dbReference type="Proteomes" id="UP000063699">
    <property type="component" value="Chromosome"/>
</dbReference>
<evidence type="ECO:0000313" key="1">
    <source>
        <dbReference type="EMBL" id="ALG13293.1"/>
    </source>
</evidence>
<organism evidence="1 2">
    <name type="scientific">Kibdelosporangium phytohabitans</name>
    <dbReference type="NCBI Taxonomy" id="860235"/>
    <lineage>
        <taxon>Bacteria</taxon>
        <taxon>Bacillati</taxon>
        <taxon>Actinomycetota</taxon>
        <taxon>Actinomycetes</taxon>
        <taxon>Pseudonocardiales</taxon>
        <taxon>Pseudonocardiaceae</taxon>
        <taxon>Kibdelosporangium</taxon>
    </lineage>
</organism>
<sequence>MDDFEAQLRELMARGFSFAHPRDAAGEVAAVVGVRVHRGVVDVVQIYGEHDADATRIPGDEMDIFFPYKVFWRSSGRSAQVVAELLALPDPVPGDVPKVNGCWVPARPGRSKWLSASA</sequence>
<dbReference type="RefSeq" id="WP_054295182.1">
    <property type="nucleotide sequence ID" value="NZ_CP012752.1"/>
</dbReference>
<accession>A0A0N9IET3</accession>
<proteinExistence type="predicted"/>
<keyword evidence="2" id="KW-1185">Reference proteome</keyword>
<protein>
    <submittedName>
        <fullName evidence="1">Uncharacterized protein</fullName>
    </submittedName>
</protein>
<dbReference type="KEGG" id="kphy:AOZ06_46280"/>
<evidence type="ECO:0000313" key="2">
    <source>
        <dbReference type="Proteomes" id="UP000063699"/>
    </source>
</evidence>
<dbReference type="STRING" id="860235.AOZ06_46280"/>
<dbReference type="OrthoDB" id="3690349at2"/>
<dbReference type="AlphaFoldDB" id="A0A0N9IET3"/>